<proteinExistence type="predicted"/>
<protein>
    <submittedName>
        <fullName evidence="2">Uncharacterized protein</fullName>
    </submittedName>
</protein>
<sequence>MDTTLTTYNPFWLHESCSLSCRGLIGVACELTNGNPSKSSRLSDKVTAWIISIALSLYSSLIIRSNRSYTSPRSRQGSSLERRMITGPSSNLLLESKSHKQCFISPSPSPSGGSQ</sequence>
<accession>A0A5N6TAT1</accession>
<reference evidence="2 3" key="1">
    <citation type="submission" date="2019-04" db="EMBL/GenBank/DDBJ databases">
        <title>Friends and foes A comparative genomics study of 23 Aspergillus species from section Flavi.</title>
        <authorList>
            <consortium name="DOE Joint Genome Institute"/>
            <person name="Kjaerbolling I."/>
            <person name="Vesth T."/>
            <person name="Frisvad J.C."/>
            <person name="Nybo J.L."/>
            <person name="Theobald S."/>
            <person name="Kildgaard S."/>
            <person name="Isbrandt T."/>
            <person name="Kuo A."/>
            <person name="Sato A."/>
            <person name="Lyhne E.K."/>
            <person name="Kogle M.E."/>
            <person name="Wiebenga A."/>
            <person name="Kun R.S."/>
            <person name="Lubbers R.J."/>
            <person name="Makela M.R."/>
            <person name="Barry K."/>
            <person name="Chovatia M."/>
            <person name="Clum A."/>
            <person name="Daum C."/>
            <person name="Haridas S."/>
            <person name="He G."/>
            <person name="LaButti K."/>
            <person name="Lipzen A."/>
            <person name="Mondo S."/>
            <person name="Riley R."/>
            <person name="Salamov A."/>
            <person name="Simmons B.A."/>
            <person name="Magnuson J.K."/>
            <person name="Henrissat B."/>
            <person name="Mortensen U.H."/>
            <person name="Larsen T.O."/>
            <person name="Devries R.P."/>
            <person name="Grigoriev I.V."/>
            <person name="Machida M."/>
            <person name="Baker S.E."/>
            <person name="Andersen M.R."/>
        </authorList>
    </citation>
    <scope>NUCLEOTIDE SEQUENCE [LARGE SCALE GENOMIC DNA]</scope>
    <source>
        <strain evidence="2 3">CBS 117625</strain>
    </source>
</reference>
<keyword evidence="1" id="KW-0472">Membrane</keyword>
<keyword evidence="3" id="KW-1185">Reference proteome</keyword>
<feature type="transmembrane region" description="Helical" evidence="1">
    <location>
        <begin position="46"/>
        <end position="63"/>
    </location>
</feature>
<evidence type="ECO:0000256" key="1">
    <source>
        <dbReference type="SAM" id="Phobius"/>
    </source>
</evidence>
<keyword evidence="1" id="KW-0812">Transmembrane</keyword>
<keyword evidence="1" id="KW-1133">Transmembrane helix</keyword>
<gene>
    <name evidence="2" type="ORF">BDV38DRAFT_66553</name>
</gene>
<dbReference type="GeneID" id="43647942"/>
<dbReference type="RefSeq" id="XP_031919440.1">
    <property type="nucleotide sequence ID" value="XM_032063732.1"/>
</dbReference>
<name>A0A5N6TAT1_ASPPS</name>
<organism evidence="2 3">
    <name type="scientific">Aspergillus pseudotamarii</name>
    <dbReference type="NCBI Taxonomy" id="132259"/>
    <lineage>
        <taxon>Eukaryota</taxon>
        <taxon>Fungi</taxon>
        <taxon>Dikarya</taxon>
        <taxon>Ascomycota</taxon>
        <taxon>Pezizomycotina</taxon>
        <taxon>Eurotiomycetes</taxon>
        <taxon>Eurotiomycetidae</taxon>
        <taxon>Eurotiales</taxon>
        <taxon>Aspergillaceae</taxon>
        <taxon>Aspergillus</taxon>
        <taxon>Aspergillus subgen. Circumdati</taxon>
    </lineage>
</organism>
<dbReference type="AlphaFoldDB" id="A0A5N6TAT1"/>
<dbReference type="Proteomes" id="UP000325672">
    <property type="component" value="Unassembled WGS sequence"/>
</dbReference>
<evidence type="ECO:0000313" key="2">
    <source>
        <dbReference type="EMBL" id="KAE8143377.1"/>
    </source>
</evidence>
<evidence type="ECO:0000313" key="3">
    <source>
        <dbReference type="Proteomes" id="UP000325672"/>
    </source>
</evidence>
<dbReference type="EMBL" id="ML743552">
    <property type="protein sequence ID" value="KAE8143377.1"/>
    <property type="molecule type" value="Genomic_DNA"/>
</dbReference>